<dbReference type="NCBIfam" id="TIGR00231">
    <property type="entry name" value="small_GTP"/>
    <property type="match status" value="2"/>
</dbReference>
<dbReference type="FunFam" id="3.40.50.300:FF:001583">
    <property type="entry name" value="RAB42, member RAS oncogene family"/>
    <property type="match status" value="1"/>
</dbReference>
<dbReference type="GO" id="GO:0003924">
    <property type="term" value="F:GTPase activity"/>
    <property type="evidence" value="ECO:0007669"/>
    <property type="project" value="InterPro"/>
</dbReference>
<evidence type="ECO:0000256" key="2">
    <source>
        <dbReference type="ARBA" id="ARBA00022741"/>
    </source>
</evidence>
<dbReference type="eggNOG" id="KOG0091">
    <property type="taxonomic scope" value="Eukaryota"/>
</dbReference>
<dbReference type="InterPro" id="IPR027417">
    <property type="entry name" value="P-loop_NTPase"/>
</dbReference>
<reference evidence="5 6" key="1">
    <citation type="journal article" date="2012" name="Genome Biol.">
        <title>Sequencing three crocodilian genomes to illuminate the evolution of archosaurs and amniotes.</title>
        <authorList>
            <person name="St John J.A."/>
            <person name="Braun E.L."/>
            <person name="Isberg S.R."/>
            <person name="Miles L.G."/>
            <person name="Chong A.Y."/>
            <person name="Gongora J."/>
            <person name="Dalzell P."/>
            <person name="Moran C."/>
            <person name="Bed'hom B."/>
            <person name="Abzhanov A."/>
            <person name="Burgess S.C."/>
            <person name="Cooksey A.M."/>
            <person name="Castoe T.A."/>
            <person name="Crawford N.G."/>
            <person name="Densmore L.D."/>
            <person name="Drew J.C."/>
            <person name="Edwards S.V."/>
            <person name="Faircloth B.C."/>
            <person name="Fujita M.K."/>
            <person name="Greenwold M.J."/>
            <person name="Hoffmann F.G."/>
            <person name="Howard J.M."/>
            <person name="Iguchi T."/>
            <person name="Janes D.E."/>
            <person name="Khan S.Y."/>
            <person name="Kohno S."/>
            <person name="de Koning A.J."/>
            <person name="Lance S.L."/>
            <person name="McCarthy F.M."/>
            <person name="McCormack J.E."/>
            <person name="Merchant M.E."/>
            <person name="Peterson D.G."/>
            <person name="Pollock D.D."/>
            <person name="Pourmand N."/>
            <person name="Raney B.J."/>
            <person name="Roessler K.A."/>
            <person name="Sanford J.R."/>
            <person name="Sawyer R.H."/>
            <person name="Schmidt C.J."/>
            <person name="Triplett E.W."/>
            <person name="Tuberville T.D."/>
            <person name="Venegas-Anaya M."/>
            <person name="Howard J.T."/>
            <person name="Jarvis E.D."/>
            <person name="Guillette L.J.Jr."/>
            <person name="Glenn T.C."/>
            <person name="Green R.E."/>
            <person name="Ray D.A."/>
        </authorList>
    </citation>
    <scope>NUCLEOTIDE SEQUENCE [LARGE SCALE GENOMIC DNA]</scope>
    <source>
        <strain evidence="5">KSC_2009_1</strain>
    </source>
</reference>
<evidence type="ECO:0000256" key="4">
    <source>
        <dbReference type="ARBA" id="ARBA00023288"/>
    </source>
</evidence>
<gene>
    <name evidence="5" type="primary">RAB42</name>
    <name evidence="5" type="ORF">Y1Q_0001906</name>
</gene>
<comment type="caution">
    <text evidence="5">The sequence shown here is derived from an EMBL/GenBank/DDBJ whole genome shotgun (WGS) entry which is preliminary data.</text>
</comment>
<evidence type="ECO:0000313" key="5">
    <source>
        <dbReference type="EMBL" id="KYO48090.1"/>
    </source>
</evidence>
<dbReference type="PROSITE" id="PS51419">
    <property type="entry name" value="RAB"/>
    <property type="match status" value="2"/>
</dbReference>
<dbReference type="SMART" id="SM00174">
    <property type="entry name" value="RHO"/>
    <property type="match status" value="2"/>
</dbReference>
<dbReference type="Proteomes" id="UP000050525">
    <property type="component" value="Unassembled WGS sequence"/>
</dbReference>
<proteinExistence type="inferred from homology"/>
<dbReference type="Gene3D" id="3.40.50.300">
    <property type="entry name" value="P-loop containing nucleotide triphosphate hydrolases"/>
    <property type="match status" value="2"/>
</dbReference>
<dbReference type="InterPro" id="IPR001806">
    <property type="entry name" value="Small_GTPase"/>
</dbReference>
<dbReference type="STRING" id="8496.A0A151PGD4"/>
<comment type="similarity">
    <text evidence="1">Belongs to the small GTPase superfamily. Rab family.</text>
</comment>
<dbReference type="GO" id="GO:0005525">
    <property type="term" value="F:GTP binding"/>
    <property type="evidence" value="ECO:0007669"/>
    <property type="project" value="UniProtKB-KW"/>
</dbReference>
<dbReference type="SMART" id="SM00176">
    <property type="entry name" value="RAN"/>
    <property type="match status" value="2"/>
</dbReference>
<sequence length="440" mass="49695">MEPAPSPPAYNLNGNWHYQFRIMLLGDSTVGKSSLLRRYTERCFGPAPCPTVGVEFYSKMIELPPGIKVKLQLWDTAGQERFRCITRSFYRNAVGVLLVFDMTNRKSFEHILEWYQEVASVQIMEKIIFLLIGHKCDLKSDCKVSTEEAEGLAAYLGMDFIETSAKSNINVDLAFETMVNTVYEALKNKEIALEEGWDGVKRLGSGLLAASSLHRSPGVFSFDIPMDSQWHYQFRIIMLGDSTVGKSSLLKRYTEGVFLESINQTVGVDFYVQFMEIEPGVQVKLQFWDTAGQERFRSVTRSYYRNSAGGVLMFDLTNRASFESIREWHQEVTETVKPFHIVFILVGHKCDLIAERKVGKKEGEKLASSLGAKYIETSAKNSSNVDAAFQMLTMGIYEALKTGVMSPNEDWDGVKSRLSPKVVTTVQTPGKQEQKKKCTC</sequence>
<dbReference type="SMART" id="SM00175">
    <property type="entry name" value="RAB"/>
    <property type="match status" value="2"/>
</dbReference>
<protein>
    <submittedName>
        <fullName evidence="5">Ras-related protein Rab-42</fullName>
    </submittedName>
</protein>
<dbReference type="SUPFAM" id="SSF52540">
    <property type="entry name" value="P-loop containing nucleoside triphosphate hydrolases"/>
    <property type="match status" value="2"/>
</dbReference>
<dbReference type="EMBL" id="AKHW03000257">
    <property type="protein sequence ID" value="KYO48090.1"/>
    <property type="molecule type" value="Genomic_DNA"/>
</dbReference>
<keyword evidence="2" id="KW-0547">Nucleotide-binding</keyword>
<evidence type="ECO:0000256" key="3">
    <source>
        <dbReference type="ARBA" id="ARBA00023134"/>
    </source>
</evidence>
<dbReference type="PRINTS" id="PR00449">
    <property type="entry name" value="RASTRNSFRMNG"/>
</dbReference>
<dbReference type="Pfam" id="PF00071">
    <property type="entry name" value="Ras"/>
    <property type="match status" value="2"/>
</dbReference>
<dbReference type="PROSITE" id="PS51420">
    <property type="entry name" value="RHO"/>
    <property type="match status" value="2"/>
</dbReference>
<name>A0A151PGD4_ALLMI</name>
<dbReference type="PROSITE" id="PS51421">
    <property type="entry name" value="RAS"/>
    <property type="match status" value="2"/>
</dbReference>
<dbReference type="InterPro" id="IPR050209">
    <property type="entry name" value="Rab_GTPases_membrane_traffic"/>
</dbReference>
<dbReference type="AlphaFoldDB" id="A0A151PGD4"/>
<keyword evidence="4" id="KW-0449">Lipoprotein</keyword>
<evidence type="ECO:0000313" key="6">
    <source>
        <dbReference type="Proteomes" id="UP000050525"/>
    </source>
</evidence>
<evidence type="ECO:0000256" key="1">
    <source>
        <dbReference type="ARBA" id="ARBA00006270"/>
    </source>
</evidence>
<keyword evidence="3" id="KW-0342">GTP-binding</keyword>
<dbReference type="FunFam" id="3.40.50.300:FF:001129">
    <property type="entry name" value="ras-related protein Rab-44 isoform X2"/>
    <property type="match status" value="1"/>
</dbReference>
<accession>A0A151PGD4</accession>
<dbReference type="SMART" id="SM00173">
    <property type="entry name" value="RAS"/>
    <property type="match status" value="2"/>
</dbReference>
<dbReference type="PANTHER" id="PTHR47979">
    <property type="entry name" value="DRAB11-RELATED"/>
    <property type="match status" value="1"/>
</dbReference>
<dbReference type="InterPro" id="IPR005225">
    <property type="entry name" value="Small_GTP-bd"/>
</dbReference>
<keyword evidence="6" id="KW-1185">Reference proteome</keyword>
<organism evidence="5 6">
    <name type="scientific">Alligator mississippiensis</name>
    <name type="common">American alligator</name>
    <dbReference type="NCBI Taxonomy" id="8496"/>
    <lineage>
        <taxon>Eukaryota</taxon>
        <taxon>Metazoa</taxon>
        <taxon>Chordata</taxon>
        <taxon>Craniata</taxon>
        <taxon>Vertebrata</taxon>
        <taxon>Euteleostomi</taxon>
        <taxon>Archelosauria</taxon>
        <taxon>Archosauria</taxon>
        <taxon>Crocodylia</taxon>
        <taxon>Alligatoridae</taxon>
        <taxon>Alligatorinae</taxon>
        <taxon>Alligator</taxon>
    </lineage>
</organism>